<dbReference type="InterPro" id="IPR004841">
    <property type="entry name" value="AA-permease/SLC12A_dom"/>
</dbReference>
<dbReference type="InterPro" id="IPR004842">
    <property type="entry name" value="SLC12A_fam"/>
</dbReference>
<feature type="transmembrane region" description="Helical" evidence="7">
    <location>
        <begin position="273"/>
        <end position="291"/>
    </location>
</feature>
<dbReference type="FunFam" id="1.20.1740.10:FF:000013">
    <property type="entry name" value="Solute carrier family 12 member"/>
    <property type="match status" value="1"/>
</dbReference>
<evidence type="ECO:0000259" key="9">
    <source>
        <dbReference type="Pfam" id="PF03522"/>
    </source>
</evidence>
<feature type="transmembrane region" description="Helical" evidence="7">
    <location>
        <begin position="455"/>
        <end position="488"/>
    </location>
</feature>
<dbReference type="EMBL" id="MLAK01000014">
    <property type="protein sequence ID" value="OHT17327.1"/>
    <property type="molecule type" value="Genomic_DNA"/>
</dbReference>
<dbReference type="AlphaFoldDB" id="A0A1J4L1D0"/>
<evidence type="ECO:0000313" key="11">
    <source>
        <dbReference type="Proteomes" id="UP000179807"/>
    </source>
</evidence>
<feature type="transmembrane region" description="Helical" evidence="7">
    <location>
        <begin position="417"/>
        <end position="434"/>
    </location>
</feature>
<dbReference type="InterPro" id="IPR018491">
    <property type="entry name" value="SLC12_C"/>
</dbReference>
<dbReference type="PANTHER" id="PTHR11827:SF72">
    <property type="entry name" value="GH08340P"/>
    <property type="match status" value="1"/>
</dbReference>
<feature type="transmembrane region" description="Helical" evidence="7">
    <location>
        <begin position="303"/>
        <end position="329"/>
    </location>
</feature>
<evidence type="ECO:0000256" key="7">
    <source>
        <dbReference type="SAM" id="Phobius"/>
    </source>
</evidence>
<feature type="transmembrane region" description="Helical" evidence="7">
    <location>
        <begin position="393"/>
        <end position="411"/>
    </location>
</feature>
<accession>A0A1J4L1D0</accession>
<reference evidence="10" key="1">
    <citation type="submission" date="2016-10" db="EMBL/GenBank/DDBJ databases">
        <authorList>
            <person name="Benchimol M."/>
            <person name="Almeida L.G."/>
            <person name="Vasconcelos A.T."/>
            <person name="Perreira-Neves A."/>
            <person name="Rosa I.A."/>
            <person name="Tasca T."/>
            <person name="Bogo M.R."/>
            <person name="de Souza W."/>
        </authorList>
    </citation>
    <scope>NUCLEOTIDE SEQUENCE [LARGE SCALE GENOMIC DNA]</scope>
    <source>
        <strain evidence="10">K</strain>
    </source>
</reference>
<feature type="domain" description="SLC12A transporter C-terminal" evidence="9">
    <location>
        <begin position="547"/>
        <end position="659"/>
    </location>
</feature>
<feature type="domain" description="Amino acid permease/ SLC12A" evidence="8">
    <location>
        <begin position="83"/>
        <end position="528"/>
    </location>
</feature>
<comment type="subcellular location">
    <subcellularLocation>
        <location evidence="1">Membrane</location>
        <topology evidence="1">Multi-pass membrane protein</topology>
    </subcellularLocation>
</comment>
<organism evidence="10 11">
    <name type="scientific">Tritrichomonas foetus</name>
    <dbReference type="NCBI Taxonomy" id="1144522"/>
    <lineage>
        <taxon>Eukaryota</taxon>
        <taxon>Metamonada</taxon>
        <taxon>Parabasalia</taxon>
        <taxon>Tritrichomonadida</taxon>
        <taxon>Tritrichomonadidae</taxon>
        <taxon>Tritrichomonas</taxon>
    </lineage>
</organism>
<sequence length="825" mass="91750">MESNDSSGENPEPNLDNLVVDEPIHREYMSPTVTHYRLPNIRPTVAQIRTGNITKPTKAYPGHKKVYPAQEGAAHTVGTIVGVLSPCFVNIVNVIYFTRLPFVVGTAGGLATIVGLILSTLLVAVSVCSLSAVATNGDVESGGAYYLLSRTIGPEVGGACGVCLAFASLIGAAQANIGMMEQIVILYQPFTLFGSKIWDVRIFSSIITAIITYLATYSFQIRMAMFCLIWIGVLMYFLGLIFPQYTKSREEIECSSKRFMTNWYPEGNFTINHFFYTFSIIFPGFGGILAGSNSSGSLKRPQVSIPLGTILALTFGTLIYISTGLTLALCHPRDQLLSIWSSPIQDSSLFTWFVFVAIVGSSIAKAITGLGAGPMVLRAMASDGLIPKFFNNYSRSFGAVFAIIFCLWGNFNSISSLSSSLFLCVFAFLNYGLYLAKHAKVLSFRPHFKFYLSEIAIVTCILCIISIILINLYTAIIAFTFAAVFYYYTWQRHLDLPWGSLTQSKAYNTGLNAALRLRHVPPHPKLYRPNVVLLIHGPPADHHFSISFLSQMLHDKGLAIVARIFNEDTPLTEVIEERNKETTITSGKSHHVFYETVVAETMEEALMKVMLLSGFGSLRANIVFIEFDEELKEKTAHFIEDVLDRHWSVVILRNPRNIDDNGSIDCWCLSEDGGLALLLASILARGDRKLRVLTFARVEEGEGVHDQSFIIKHILRKFRIKADVIIVPFTDDSIPSHHIQMQWREKMKDVNEDPVSEPYTQHFMRVSDSIRAYSSHATVAVISLPLPRTAVPGEIYMRWLHLLSSILPPVLFVRGNGTPALSWQL</sequence>
<feature type="transmembrane region" description="Helical" evidence="7">
    <location>
        <begin position="73"/>
        <end position="97"/>
    </location>
</feature>
<keyword evidence="6 7" id="KW-0472">Membrane</keyword>
<dbReference type="RefSeq" id="XP_068370463.1">
    <property type="nucleotide sequence ID" value="XM_068496666.1"/>
</dbReference>
<dbReference type="Pfam" id="PF03522">
    <property type="entry name" value="SLC12"/>
    <property type="match status" value="2"/>
</dbReference>
<keyword evidence="5 7" id="KW-1133">Transmembrane helix</keyword>
<name>A0A1J4L1D0_9EUKA</name>
<feature type="transmembrane region" description="Helical" evidence="7">
    <location>
        <begin position="349"/>
        <end position="372"/>
    </location>
</feature>
<proteinExistence type="inferred from homology"/>
<gene>
    <name evidence="10" type="ORF">TRFO_12495</name>
</gene>
<feature type="transmembrane region" description="Helical" evidence="7">
    <location>
        <begin position="223"/>
        <end position="242"/>
    </location>
</feature>
<keyword evidence="4 7" id="KW-0812">Transmembrane</keyword>
<evidence type="ECO:0000259" key="8">
    <source>
        <dbReference type="Pfam" id="PF00324"/>
    </source>
</evidence>
<evidence type="ECO:0000256" key="5">
    <source>
        <dbReference type="ARBA" id="ARBA00022989"/>
    </source>
</evidence>
<feature type="transmembrane region" description="Helical" evidence="7">
    <location>
        <begin position="109"/>
        <end position="135"/>
    </location>
</feature>
<evidence type="ECO:0000313" key="10">
    <source>
        <dbReference type="EMBL" id="OHT17327.1"/>
    </source>
</evidence>
<dbReference type="PANTHER" id="PTHR11827">
    <property type="entry name" value="SOLUTE CARRIER FAMILY 12, CATION COTRANSPORTERS"/>
    <property type="match status" value="1"/>
</dbReference>
<feature type="domain" description="SLC12A transporter C-terminal" evidence="9">
    <location>
        <begin position="660"/>
        <end position="822"/>
    </location>
</feature>
<evidence type="ECO:0000256" key="2">
    <source>
        <dbReference type="ARBA" id="ARBA00010593"/>
    </source>
</evidence>
<dbReference type="GO" id="GO:0016020">
    <property type="term" value="C:membrane"/>
    <property type="evidence" value="ECO:0007669"/>
    <property type="project" value="UniProtKB-SubCell"/>
</dbReference>
<protein>
    <submittedName>
        <fullName evidence="10">Amino acid permease family protein</fullName>
    </submittedName>
</protein>
<dbReference type="Proteomes" id="UP000179807">
    <property type="component" value="Unassembled WGS sequence"/>
</dbReference>
<comment type="caution">
    <text evidence="10">The sequence shown here is derived from an EMBL/GenBank/DDBJ whole genome shotgun (WGS) entry which is preliminary data.</text>
</comment>
<evidence type="ECO:0000256" key="3">
    <source>
        <dbReference type="ARBA" id="ARBA00022448"/>
    </source>
</evidence>
<dbReference type="GO" id="GO:0015377">
    <property type="term" value="F:chloride:monoatomic cation symporter activity"/>
    <property type="evidence" value="ECO:0007669"/>
    <property type="project" value="InterPro"/>
</dbReference>
<dbReference type="OrthoDB" id="2020542at2759"/>
<dbReference type="VEuPathDB" id="TrichDB:TRFO_12495"/>
<dbReference type="GeneID" id="94831370"/>
<keyword evidence="11" id="KW-1185">Reference proteome</keyword>
<evidence type="ECO:0000256" key="4">
    <source>
        <dbReference type="ARBA" id="ARBA00022692"/>
    </source>
</evidence>
<dbReference type="Gene3D" id="1.20.1740.10">
    <property type="entry name" value="Amino acid/polyamine transporter I"/>
    <property type="match status" value="1"/>
</dbReference>
<comment type="similarity">
    <text evidence="2">Belongs to the SLC12A transporter family.</text>
</comment>
<evidence type="ECO:0000256" key="6">
    <source>
        <dbReference type="ARBA" id="ARBA00023136"/>
    </source>
</evidence>
<dbReference type="Pfam" id="PF00324">
    <property type="entry name" value="AA_permease"/>
    <property type="match status" value="1"/>
</dbReference>
<feature type="transmembrane region" description="Helical" evidence="7">
    <location>
        <begin position="197"/>
        <end position="216"/>
    </location>
</feature>
<keyword evidence="3" id="KW-0813">Transport</keyword>
<evidence type="ECO:0000256" key="1">
    <source>
        <dbReference type="ARBA" id="ARBA00004141"/>
    </source>
</evidence>